<dbReference type="EMBL" id="CP041694">
    <property type="protein sequence ID" value="QDP77082.1"/>
    <property type="molecule type" value="Genomic_DNA"/>
</dbReference>
<evidence type="ECO:0000313" key="1">
    <source>
        <dbReference type="EMBL" id="QDP77082.1"/>
    </source>
</evidence>
<reference evidence="1 2" key="1">
    <citation type="submission" date="2019-07" db="EMBL/GenBank/DDBJ databases">
        <title>Complete Genome Sequence and Methylome Analysis of Arthrobacter luteus NEB113.</title>
        <authorList>
            <person name="Fomenkov A."/>
            <person name="Anton B.P."/>
            <person name="Vincze T."/>
            <person name="Roberts R.J."/>
        </authorList>
    </citation>
    <scope>NUCLEOTIDE SEQUENCE [LARGE SCALE GENOMIC DNA]</scope>
    <source>
        <strain evidence="1 2">NEB113</strain>
    </source>
</reference>
<protein>
    <submittedName>
        <fullName evidence="1">AAA family ATPase</fullName>
    </submittedName>
</protein>
<sequence length="207" mass="21858">MVGREPASRRTALTCQVLVPPAPVLVLLGPAATGKSTLGALVAQRLGVPFVDLDAVADRYYPEVGWSVERLVERVGVVGRVAAEREWEPARAHATERAVAEHPGTVLALGAGHASYTDPAQLARVRAALASVPHVVLVLPSTDREHALGVLRARSLAAKGTDWRPAGHDFLAEWFDDPGTRSLAHRTLVTGTEDPAASARRLAAALG</sequence>
<dbReference type="Pfam" id="PF01202">
    <property type="entry name" value="SKI"/>
    <property type="match status" value="1"/>
</dbReference>
<proteinExistence type="predicted"/>
<dbReference type="InterPro" id="IPR027417">
    <property type="entry name" value="P-loop_NTPase"/>
</dbReference>
<evidence type="ECO:0000313" key="2">
    <source>
        <dbReference type="Proteomes" id="UP000319068"/>
    </source>
</evidence>
<name>A0ABX5XG52_CELCE</name>
<keyword evidence="2" id="KW-1185">Reference proteome</keyword>
<dbReference type="InterPro" id="IPR031322">
    <property type="entry name" value="Shikimate/glucono_kinase"/>
</dbReference>
<dbReference type="Proteomes" id="UP000319068">
    <property type="component" value="Chromosome"/>
</dbReference>
<accession>A0ABX5XG52</accession>
<dbReference type="SUPFAM" id="SSF52540">
    <property type="entry name" value="P-loop containing nucleoside triphosphate hydrolases"/>
    <property type="match status" value="1"/>
</dbReference>
<gene>
    <name evidence="1" type="ORF">FOG94_08915</name>
</gene>
<organism evidence="1 2">
    <name type="scientific">Cellulosimicrobium cellulans</name>
    <name type="common">Arthrobacter luteus</name>
    <dbReference type="NCBI Taxonomy" id="1710"/>
    <lineage>
        <taxon>Bacteria</taxon>
        <taxon>Bacillati</taxon>
        <taxon>Actinomycetota</taxon>
        <taxon>Actinomycetes</taxon>
        <taxon>Micrococcales</taxon>
        <taxon>Promicromonosporaceae</taxon>
        <taxon>Cellulosimicrobium</taxon>
    </lineage>
</organism>
<dbReference type="Gene3D" id="3.40.50.300">
    <property type="entry name" value="P-loop containing nucleotide triphosphate hydrolases"/>
    <property type="match status" value="1"/>
</dbReference>